<dbReference type="EMBL" id="JABEND010000010">
    <property type="protein sequence ID" value="NNG37078.1"/>
    <property type="molecule type" value="Genomic_DNA"/>
</dbReference>
<evidence type="ECO:0000313" key="1">
    <source>
        <dbReference type="EMBL" id="NNG37078.1"/>
    </source>
</evidence>
<dbReference type="SUPFAM" id="SSF55729">
    <property type="entry name" value="Acyl-CoA N-acyltransferases (Nat)"/>
    <property type="match status" value="1"/>
</dbReference>
<organism evidence="1 2">
    <name type="scientific">Nakamurella aerolata</name>
    <dbReference type="NCBI Taxonomy" id="1656892"/>
    <lineage>
        <taxon>Bacteria</taxon>
        <taxon>Bacillati</taxon>
        <taxon>Actinomycetota</taxon>
        <taxon>Actinomycetes</taxon>
        <taxon>Nakamurellales</taxon>
        <taxon>Nakamurellaceae</taxon>
        <taxon>Nakamurella</taxon>
    </lineage>
</organism>
<dbReference type="Gene3D" id="3.40.630.30">
    <property type="match status" value="1"/>
</dbReference>
<gene>
    <name evidence="1" type="ORF">HKD39_15455</name>
</gene>
<evidence type="ECO:0008006" key="3">
    <source>
        <dbReference type="Google" id="ProtNLM"/>
    </source>
</evidence>
<dbReference type="Proteomes" id="UP000562984">
    <property type="component" value="Unassembled WGS sequence"/>
</dbReference>
<keyword evidence="2" id="KW-1185">Reference proteome</keyword>
<sequence>MDAFAADALPWLADDARPAALWRRPVTRYDADLLTALFTDWRSQDFAALPISLGSALIDMQFQAHQHDRLERWPDAADEIIEVYGVPAGRVTTVVRERTLRIIDLMLFNGFRAQGVGRETVQVLFEQAERAGLRLVATVPANVLEVESQWVRWVTNRSPVGDLDVEIELRLEPLER</sequence>
<comment type="caution">
    <text evidence="1">The sequence shown here is derived from an EMBL/GenBank/DDBJ whole genome shotgun (WGS) entry which is preliminary data.</text>
</comment>
<evidence type="ECO:0000313" key="2">
    <source>
        <dbReference type="Proteomes" id="UP000562984"/>
    </source>
</evidence>
<name>A0A849AD24_9ACTN</name>
<reference evidence="1 2" key="1">
    <citation type="submission" date="2020-05" db="EMBL/GenBank/DDBJ databases">
        <title>Nakamurella sp. DB0629 isolated from air conditioner.</title>
        <authorList>
            <person name="Kim D.H."/>
            <person name="Kim D.-U."/>
        </authorList>
    </citation>
    <scope>NUCLEOTIDE SEQUENCE [LARGE SCALE GENOMIC DNA]</scope>
    <source>
        <strain evidence="1 2">DB0629</strain>
    </source>
</reference>
<accession>A0A849AD24</accession>
<dbReference type="RefSeq" id="WP_171200781.1">
    <property type="nucleotide sequence ID" value="NZ_JABEND010000010.1"/>
</dbReference>
<dbReference type="AlphaFoldDB" id="A0A849AD24"/>
<proteinExistence type="predicted"/>
<dbReference type="InterPro" id="IPR016181">
    <property type="entry name" value="Acyl_CoA_acyltransferase"/>
</dbReference>
<protein>
    <recommendedName>
        <fullName evidence="3">N-acetyltransferase domain-containing protein</fullName>
    </recommendedName>
</protein>